<evidence type="ECO:0000313" key="1">
    <source>
        <dbReference type="EMBL" id="KKM77042.1"/>
    </source>
</evidence>
<dbReference type="EMBL" id="LAZR01008707">
    <property type="protein sequence ID" value="KKM77042.1"/>
    <property type="molecule type" value="Genomic_DNA"/>
</dbReference>
<comment type="caution">
    <text evidence="1">The sequence shown here is derived from an EMBL/GenBank/DDBJ whole genome shotgun (WGS) entry which is preliminary data.</text>
</comment>
<accession>A0A0F9N6J3</accession>
<name>A0A0F9N6J3_9ZZZZ</name>
<proteinExistence type="predicted"/>
<sequence>MEKDNGLIVMPERFREKFFSVCTEPCDFIEGPCACGTWHKLKDWPEEVRESIGKEK</sequence>
<protein>
    <submittedName>
        <fullName evidence="1">Uncharacterized protein</fullName>
    </submittedName>
</protein>
<dbReference type="AlphaFoldDB" id="A0A0F9N6J3"/>
<reference evidence="1" key="1">
    <citation type="journal article" date="2015" name="Nature">
        <title>Complex archaea that bridge the gap between prokaryotes and eukaryotes.</title>
        <authorList>
            <person name="Spang A."/>
            <person name="Saw J.H."/>
            <person name="Jorgensen S.L."/>
            <person name="Zaremba-Niedzwiedzka K."/>
            <person name="Martijn J."/>
            <person name="Lind A.E."/>
            <person name="van Eijk R."/>
            <person name="Schleper C."/>
            <person name="Guy L."/>
            <person name="Ettema T.J."/>
        </authorList>
    </citation>
    <scope>NUCLEOTIDE SEQUENCE</scope>
</reference>
<gene>
    <name evidence="1" type="ORF">LCGC14_1374100</name>
</gene>
<organism evidence="1">
    <name type="scientific">marine sediment metagenome</name>
    <dbReference type="NCBI Taxonomy" id="412755"/>
    <lineage>
        <taxon>unclassified sequences</taxon>
        <taxon>metagenomes</taxon>
        <taxon>ecological metagenomes</taxon>
    </lineage>
</organism>